<evidence type="ECO:0000313" key="1">
    <source>
        <dbReference type="EMBL" id="AMW33182.1"/>
    </source>
</evidence>
<reference evidence="1 2" key="1">
    <citation type="journal article" date="2015" name="Stand. Genomic Sci.">
        <title>Genome sequence of a native-feather degrading extremely thermophilic Eubacterium, Fervidobacterium islandicum AW-1.</title>
        <authorList>
            <person name="Lee Y.J."/>
            <person name="Jeong H."/>
            <person name="Park G.S."/>
            <person name="Kwak Y."/>
            <person name="Lee S.J."/>
            <person name="Lee S.J."/>
            <person name="Park M.K."/>
            <person name="Kim J.Y."/>
            <person name="Kang H.K."/>
            <person name="Shin J.H."/>
            <person name="Lee D.W."/>
        </authorList>
    </citation>
    <scope>NUCLEOTIDE SEQUENCE [LARGE SCALE GENOMIC DNA]</scope>
    <source>
        <strain evidence="1 2">AW-1</strain>
    </source>
</reference>
<name>A0AAI8GDM7_FERIS</name>
<sequence length="252" mass="28594">MIHFLGDFFVDEVPNCKLSKSELVTLVYLITKKSAYLTEIVNILGTANLYDESYARKILKKLPEKLGNQVRILSSGRSKVKIELSTDADFEIIENTIEAIHDGRLDYQKGVMEIVELYKGDLLPFLDNPWIVSYRNLLKSLVFPVLSKSYADPDTPSHIKIRLLKILPELYSSTINIELFKLISEKFEVSLASTVFDLSDGLTAVKLRIKEPETLRQILDNVKKASLLGDTELLLLVDSEVAKEFLSVQRTK</sequence>
<dbReference type="Proteomes" id="UP000093740">
    <property type="component" value="Chromosome"/>
</dbReference>
<dbReference type="AlphaFoldDB" id="A0AAI8GDM7"/>
<proteinExistence type="predicted"/>
<protein>
    <submittedName>
        <fullName evidence="1">Uncharacterized protein</fullName>
    </submittedName>
</protein>
<evidence type="ECO:0000313" key="2">
    <source>
        <dbReference type="Proteomes" id="UP000093740"/>
    </source>
</evidence>
<organism evidence="1 2">
    <name type="scientific">Fervidobacterium islandicum</name>
    <dbReference type="NCBI Taxonomy" id="2423"/>
    <lineage>
        <taxon>Bacteria</taxon>
        <taxon>Thermotogati</taxon>
        <taxon>Thermotogota</taxon>
        <taxon>Thermotogae</taxon>
        <taxon>Thermotogales</taxon>
        <taxon>Fervidobacteriaceae</taxon>
        <taxon>Fervidobacterium</taxon>
    </lineage>
</organism>
<dbReference type="EMBL" id="CP014334">
    <property type="protein sequence ID" value="AMW33182.1"/>
    <property type="molecule type" value="Genomic_DNA"/>
</dbReference>
<accession>A0AAI8GDM7</accession>
<gene>
    <name evidence="1" type="ORF">NA23_07990</name>
</gene>
<dbReference type="RefSeq" id="WP_062946240.1">
    <property type="nucleotide sequence ID" value="NZ_CP014334.2"/>
</dbReference>
<dbReference type="KEGG" id="fia:NA23_07990"/>
<keyword evidence="2" id="KW-1185">Reference proteome</keyword>